<evidence type="ECO:0000313" key="2">
    <source>
        <dbReference type="Proteomes" id="UP001276659"/>
    </source>
</evidence>
<reference evidence="1" key="1">
    <citation type="submission" date="2022-11" db="EMBL/GenBank/DDBJ databases">
        <title>Chromosomal genome sequence assembly and mating type (MAT) locus characterization of the leprose asexual lichenized fungus Lepraria neglecta (Nyl.) Erichsen.</title>
        <authorList>
            <person name="Allen J.L."/>
            <person name="Pfeffer B."/>
        </authorList>
    </citation>
    <scope>NUCLEOTIDE SEQUENCE</scope>
    <source>
        <strain evidence="1">Allen 5258</strain>
    </source>
</reference>
<organism evidence="1 2">
    <name type="scientific">Lepraria neglecta</name>
    <dbReference type="NCBI Taxonomy" id="209136"/>
    <lineage>
        <taxon>Eukaryota</taxon>
        <taxon>Fungi</taxon>
        <taxon>Dikarya</taxon>
        <taxon>Ascomycota</taxon>
        <taxon>Pezizomycotina</taxon>
        <taxon>Lecanoromycetes</taxon>
        <taxon>OSLEUM clade</taxon>
        <taxon>Lecanoromycetidae</taxon>
        <taxon>Lecanorales</taxon>
        <taxon>Lecanorineae</taxon>
        <taxon>Stereocaulaceae</taxon>
        <taxon>Lepraria</taxon>
    </lineage>
</organism>
<dbReference type="AlphaFoldDB" id="A0AAE0DIX4"/>
<protein>
    <recommendedName>
        <fullName evidence="3">F-box domain-containing protein</fullName>
    </recommendedName>
</protein>
<dbReference type="EMBL" id="JASNWA010000008">
    <property type="protein sequence ID" value="KAK3171882.1"/>
    <property type="molecule type" value="Genomic_DNA"/>
</dbReference>
<comment type="caution">
    <text evidence="1">The sequence shown here is derived from an EMBL/GenBank/DDBJ whole genome shotgun (WGS) entry which is preliminary data.</text>
</comment>
<gene>
    <name evidence="1" type="ORF">OEA41_003966</name>
</gene>
<evidence type="ECO:0008006" key="3">
    <source>
        <dbReference type="Google" id="ProtNLM"/>
    </source>
</evidence>
<accession>A0AAE0DIX4</accession>
<name>A0AAE0DIX4_9LECA</name>
<keyword evidence="2" id="KW-1185">Reference proteome</keyword>
<proteinExistence type="predicted"/>
<dbReference type="Proteomes" id="UP001276659">
    <property type="component" value="Unassembled WGS sequence"/>
</dbReference>
<evidence type="ECO:0000313" key="1">
    <source>
        <dbReference type="EMBL" id="KAK3171882.1"/>
    </source>
</evidence>
<sequence>MSSHLPASLLTLPAELRTKIYHLALHDNPAISLSTPYRIPNLSLLSTNRQIYHESRSIPPLFFYYGREYKPNEFFLRNLRPFQIATLRSLCIFYLYPRDLEKLIAPLREGNGFLFNEPALRLDTLTIYTDGWLTHTHSRGWLNTAKEGDIDYGLPRSSRWLRALCGLTGWRQLELSFSDLELEEEYRTNGSFMTPLFDDFRATMGASGLCKAFTIWHKQNQNEPCSETITVLRTQDLHLHSSPQWEKKDLVKLVEGNKCIVVPDFDDAGYGFHVSERYGNPAVAVRSGFCPSCAASGDGDDWV</sequence>